<reference evidence="7" key="1">
    <citation type="submission" date="2014-01" db="EMBL/GenBank/DDBJ databases">
        <authorList>
            <person name="Aslett M."/>
        </authorList>
    </citation>
    <scope>NUCLEOTIDE SEQUENCE</scope>
</reference>
<dbReference type="SMART" id="SM00408">
    <property type="entry name" value="IGc2"/>
    <property type="match status" value="1"/>
</dbReference>
<sequence>MCRCKSIVIEPWVEEAFGSDLEEDLCRTVTCKAGENCVLENNVAQCKCIQWCRRRGHPVCGSDSVTYPSRCHLHSEACKSKKRLHIAHDGKCPDAPKKKLNQTEAHSQLWTYPSSAATPAYDRSTSSAKCTLEDYITFVQNIAQNYRKHASKARQIGTQDDRKLLRSTFTEYDNNSDGEISKQEFAIADRLPEKKSMLPAGCRHDILLRYADMNADGKLDYNEFKKMLGLPEGKINNGQSVKYHMVEAGNHYQLFCDAQSNAGQASRVIWYRYNNPMANTAPYNFEISRDGSLYLTPATLIHNGNFSCNIGFDDSAGQTHTVLVTERPLIELTPHFALLKVKESLHLRCDILAGHPFPRIRWSKNGVLLPTRDKVLTLRHVKLDDTGTYRCKAENSGGEVTASSSVVVRQRFEEPERYLRHNAPSEDGKLAVLYKEGLRFFDSRCSLQKAIPTYSLPCNQTNSSDGRKTACRWRDAIATQPARYIYAIIEGIKAVAKINTANAKVEQVLKTSRQPTKLHYLWWEDALWIESTIGGSTESSVVLEIVKYASKPILHGLTHTLTLSENLKIDLIILPDNERMKYGYIGQRKEKALYKLDVHSITVVNRISLTSFDCSPHSGALLSSGK</sequence>
<dbReference type="PROSITE" id="PS50835">
    <property type="entry name" value="IG_LIKE"/>
    <property type="match status" value="2"/>
</dbReference>
<feature type="domain" description="Ig-like" evidence="5">
    <location>
        <begin position="328"/>
        <end position="407"/>
    </location>
</feature>
<dbReference type="InterPro" id="IPR002048">
    <property type="entry name" value="EF_hand_dom"/>
</dbReference>
<reference evidence="7" key="2">
    <citation type="submission" date="2014-03" db="EMBL/GenBank/DDBJ databases">
        <title>The whipworm genome and dual-species transcriptomics of an intimate host-pathogen interaction.</title>
        <authorList>
            <person name="Foth B.J."/>
            <person name="Tsai I.J."/>
            <person name="Reid A.J."/>
            <person name="Bancroft A.J."/>
            <person name="Nichol S."/>
            <person name="Tracey A."/>
            <person name="Holroyd N."/>
            <person name="Cotton J.A."/>
            <person name="Stanley E.J."/>
            <person name="Zarowiecki M."/>
            <person name="Liu J.Z."/>
            <person name="Huckvale T."/>
            <person name="Cooper P.J."/>
            <person name="Grencis R.K."/>
            <person name="Berriman M."/>
        </authorList>
    </citation>
    <scope>NUCLEOTIDE SEQUENCE [LARGE SCALE GENOMIC DNA]</scope>
</reference>
<dbReference type="SUPFAM" id="SSF47473">
    <property type="entry name" value="EF-hand"/>
    <property type="match status" value="1"/>
</dbReference>
<evidence type="ECO:0000256" key="3">
    <source>
        <dbReference type="ARBA" id="ARBA00023157"/>
    </source>
</evidence>
<feature type="domain" description="Ig-like" evidence="5">
    <location>
        <begin position="231"/>
        <end position="325"/>
    </location>
</feature>
<dbReference type="EMBL" id="HG806266">
    <property type="protein sequence ID" value="CDW58112.1"/>
    <property type="molecule type" value="Genomic_DNA"/>
</dbReference>
<keyword evidence="3" id="KW-1015">Disulfide bond</keyword>
<dbReference type="InterPro" id="IPR013783">
    <property type="entry name" value="Ig-like_fold"/>
</dbReference>
<feature type="domain" description="Kazal-like" evidence="6">
    <location>
        <begin position="52"/>
        <end position="94"/>
    </location>
</feature>
<dbReference type="Gene3D" id="1.10.238.10">
    <property type="entry name" value="EF-hand"/>
    <property type="match status" value="1"/>
</dbReference>
<dbReference type="CDD" id="cd00051">
    <property type="entry name" value="EFh"/>
    <property type="match status" value="1"/>
</dbReference>
<name>A0A077ZCL9_TRITR</name>
<dbReference type="GO" id="GO:0005509">
    <property type="term" value="F:calcium ion binding"/>
    <property type="evidence" value="ECO:0007669"/>
    <property type="project" value="InterPro"/>
</dbReference>
<dbReference type="Pfam" id="PF13202">
    <property type="entry name" value="EF-hand_5"/>
    <property type="match status" value="2"/>
</dbReference>
<dbReference type="InterPro" id="IPR050653">
    <property type="entry name" value="Prot_Inhib_GrowthFact_Antg"/>
</dbReference>
<dbReference type="PROSITE" id="PS51465">
    <property type="entry name" value="KAZAL_2"/>
    <property type="match status" value="1"/>
</dbReference>
<evidence type="ECO:0000313" key="8">
    <source>
        <dbReference type="Proteomes" id="UP000030665"/>
    </source>
</evidence>
<dbReference type="InterPro" id="IPR036179">
    <property type="entry name" value="Ig-like_dom_sf"/>
</dbReference>
<keyword evidence="1" id="KW-0732">Signal</keyword>
<dbReference type="SMART" id="SM00280">
    <property type="entry name" value="KAZAL"/>
    <property type="match status" value="1"/>
</dbReference>
<dbReference type="SUPFAM" id="SSF48726">
    <property type="entry name" value="Immunoglobulin"/>
    <property type="match status" value="2"/>
</dbReference>
<dbReference type="InterPro" id="IPR003599">
    <property type="entry name" value="Ig_sub"/>
</dbReference>
<evidence type="ECO:0000259" key="6">
    <source>
        <dbReference type="PROSITE" id="PS51465"/>
    </source>
</evidence>
<dbReference type="GO" id="GO:0030154">
    <property type="term" value="P:cell differentiation"/>
    <property type="evidence" value="ECO:0007669"/>
    <property type="project" value="TreeGrafter"/>
</dbReference>
<dbReference type="InterPro" id="IPR018247">
    <property type="entry name" value="EF_Hand_1_Ca_BS"/>
</dbReference>
<dbReference type="PROSITE" id="PS00018">
    <property type="entry name" value="EF_HAND_1"/>
    <property type="match status" value="2"/>
</dbReference>
<organism evidence="7 8">
    <name type="scientific">Trichuris trichiura</name>
    <name type="common">Whipworm</name>
    <name type="synonym">Trichocephalus trichiurus</name>
    <dbReference type="NCBI Taxonomy" id="36087"/>
    <lineage>
        <taxon>Eukaryota</taxon>
        <taxon>Metazoa</taxon>
        <taxon>Ecdysozoa</taxon>
        <taxon>Nematoda</taxon>
        <taxon>Enoplea</taxon>
        <taxon>Dorylaimia</taxon>
        <taxon>Trichinellida</taxon>
        <taxon>Trichuridae</taxon>
        <taxon>Trichuris</taxon>
    </lineage>
</organism>
<dbReference type="Pfam" id="PF07648">
    <property type="entry name" value="Kazal_2"/>
    <property type="match status" value="1"/>
</dbReference>
<evidence type="ECO:0000313" key="7">
    <source>
        <dbReference type="EMBL" id="CDW58112.1"/>
    </source>
</evidence>
<evidence type="ECO:0000256" key="1">
    <source>
        <dbReference type="ARBA" id="ARBA00022729"/>
    </source>
</evidence>
<dbReference type="PANTHER" id="PTHR10913">
    <property type="entry name" value="FOLLISTATIN-RELATED"/>
    <property type="match status" value="1"/>
</dbReference>
<dbReference type="InterPro" id="IPR003598">
    <property type="entry name" value="Ig_sub2"/>
</dbReference>
<dbReference type="InterPro" id="IPR011992">
    <property type="entry name" value="EF-hand-dom_pair"/>
</dbReference>
<evidence type="ECO:0000256" key="2">
    <source>
        <dbReference type="ARBA" id="ARBA00022837"/>
    </source>
</evidence>
<evidence type="ECO:0000259" key="4">
    <source>
        <dbReference type="PROSITE" id="PS50222"/>
    </source>
</evidence>
<dbReference type="PROSITE" id="PS50222">
    <property type="entry name" value="EF_HAND_2"/>
    <property type="match status" value="1"/>
</dbReference>
<accession>A0A077ZCL9</accession>
<keyword evidence="2" id="KW-0106">Calcium</keyword>
<dbReference type="SUPFAM" id="SSF100895">
    <property type="entry name" value="Kazal-type serine protease inhibitors"/>
    <property type="match status" value="1"/>
</dbReference>
<dbReference type="InterPro" id="IPR002350">
    <property type="entry name" value="Kazal_dom"/>
</dbReference>
<dbReference type="OrthoDB" id="6085115at2759"/>
<dbReference type="InterPro" id="IPR007110">
    <property type="entry name" value="Ig-like_dom"/>
</dbReference>
<dbReference type="Proteomes" id="UP000030665">
    <property type="component" value="Unassembled WGS sequence"/>
</dbReference>
<gene>
    <name evidence="7" type="ORF">TTRE_0000641501</name>
</gene>
<dbReference type="GO" id="GO:0005615">
    <property type="term" value="C:extracellular space"/>
    <property type="evidence" value="ECO:0007669"/>
    <property type="project" value="TreeGrafter"/>
</dbReference>
<keyword evidence="8" id="KW-1185">Reference proteome</keyword>
<feature type="domain" description="EF-hand" evidence="4">
    <location>
        <begin position="160"/>
        <end position="195"/>
    </location>
</feature>
<proteinExistence type="predicted"/>
<dbReference type="Gene3D" id="2.60.40.10">
    <property type="entry name" value="Immunoglobulins"/>
    <property type="match status" value="2"/>
</dbReference>
<dbReference type="Gene3D" id="3.30.60.30">
    <property type="match status" value="1"/>
</dbReference>
<dbReference type="InterPro" id="IPR036058">
    <property type="entry name" value="Kazal_dom_sf"/>
</dbReference>
<protein>
    <submittedName>
        <fullName evidence="7">Kazal 2 and EF-hand 5 and Ig 2 domain containing protein</fullName>
    </submittedName>
</protein>
<dbReference type="Pfam" id="PF13927">
    <property type="entry name" value="Ig_3"/>
    <property type="match status" value="1"/>
</dbReference>
<dbReference type="SMART" id="SM00409">
    <property type="entry name" value="IG"/>
    <property type="match status" value="2"/>
</dbReference>
<dbReference type="STRING" id="36087.A0A077ZCL9"/>
<dbReference type="PANTHER" id="PTHR10913:SF81">
    <property type="entry name" value="KAZAL-LIKE DOMAIN-CONTAINING PROTEIN"/>
    <property type="match status" value="1"/>
</dbReference>
<dbReference type="GO" id="GO:0030510">
    <property type="term" value="P:regulation of BMP signaling pathway"/>
    <property type="evidence" value="ECO:0007669"/>
    <property type="project" value="TreeGrafter"/>
</dbReference>
<dbReference type="CDD" id="cd00104">
    <property type="entry name" value="KAZAL_FS"/>
    <property type="match status" value="1"/>
</dbReference>
<evidence type="ECO:0000259" key="5">
    <source>
        <dbReference type="PROSITE" id="PS50835"/>
    </source>
</evidence>
<dbReference type="AlphaFoldDB" id="A0A077ZCL9"/>